<dbReference type="EMBL" id="KZ613470">
    <property type="protein sequence ID" value="PMD25352.1"/>
    <property type="molecule type" value="Genomic_DNA"/>
</dbReference>
<name>A0A2J6QGI8_9HELO</name>
<proteinExistence type="predicted"/>
<evidence type="ECO:0000313" key="2">
    <source>
        <dbReference type="Proteomes" id="UP000235672"/>
    </source>
</evidence>
<organism evidence="1 2">
    <name type="scientific">Hyaloscypha hepaticicola</name>
    <dbReference type="NCBI Taxonomy" id="2082293"/>
    <lineage>
        <taxon>Eukaryota</taxon>
        <taxon>Fungi</taxon>
        <taxon>Dikarya</taxon>
        <taxon>Ascomycota</taxon>
        <taxon>Pezizomycotina</taxon>
        <taxon>Leotiomycetes</taxon>
        <taxon>Helotiales</taxon>
        <taxon>Hyaloscyphaceae</taxon>
        <taxon>Hyaloscypha</taxon>
    </lineage>
</organism>
<keyword evidence="2" id="KW-1185">Reference proteome</keyword>
<dbReference type="AlphaFoldDB" id="A0A2J6QGI8"/>
<evidence type="ECO:0000313" key="1">
    <source>
        <dbReference type="EMBL" id="PMD25352.1"/>
    </source>
</evidence>
<gene>
    <name evidence="1" type="ORF">NA56DRAFT_699277</name>
</gene>
<dbReference type="Proteomes" id="UP000235672">
    <property type="component" value="Unassembled WGS sequence"/>
</dbReference>
<accession>A0A2J6QGI8</accession>
<reference evidence="1 2" key="1">
    <citation type="submission" date="2016-05" db="EMBL/GenBank/DDBJ databases">
        <title>A degradative enzymes factory behind the ericoid mycorrhizal symbiosis.</title>
        <authorList>
            <consortium name="DOE Joint Genome Institute"/>
            <person name="Martino E."/>
            <person name="Morin E."/>
            <person name="Grelet G."/>
            <person name="Kuo A."/>
            <person name="Kohler A."/>
            <person name="Daghino S."/>
            <person name="Barry K."/>
            <person name="Choi C."/>
            <person name="Cichocki N."/>
            <person name="Clum A."/>
            <person name="Copeland A."/>
            <person name="Hainaut M."/>
            <person name="Haridas S."/>
            <person name="Labutti K."/>
            <person name="Lindquist E."/>
            <person name="Lipzen A."/>
            <person name="Khouja H.-R."/>
            <person name="Murat C."/>
            <person name="Ohm R."/>
            <person name="Olson A."/>
            <person name="Spatafora J."/>
            <person name="Veneault-Fourrey C."/>
            <person name="Henrissat B."/>
            <person name="Grigoriev I."/>
            <person name="Martin F."/>
            <person name="Perotto S."/>
        </authorList>
    </citation>
    <scope>NUCLEOTIDE SEQUENCE [LARGE SCALE GENOMIC DNA]</scope>
    <source>
        <strain evidence="1 2">UAMH 7357</strain>
    </source>
</reference>
<protein>
    <submittedName>
        <fullName evidence="1">Uncharacterized protein</fullName>
    </submittedName>
</protein>
<sequence>MRTAECRGEITFAAKGDILEVSCTSADDVEVAVPPHRHDVRNPAACTYAYEAAQQSPSPRQSLRHPWPVQELGLPKYRALLHRSGRMTVRWCHPVSRVAVFALRSNILIPRRDVKLAGGNVGEKEAVSDVVGSINRDSQSLSSLSRSSGQFRREYLSRTIFIRIHTKRGAHTATAHRDMGPNEHKPSMVRRRLDPHPCILSTRLQEMGPVSMGHSLK</sequence>